<proteinExistence type="predicted"/>
<organism evidence="1 2">
    <name type="scientific">Terrimicrobium sacchariphilum</name>
    <dbReference type="NCBI Taxonomy" id="690879"/>
    <lineage>
        <taxon>Bacteria</taxon>
        <taxon>Pseudomonadati</taxon>
        <taxon>Verrucomicrobiota</taxon>
        <taxon>Terrimicrobiia</taxon>
        <taxon>Terrimicrobiales</taxon>
        <taxon>Terrimicrobiaceae</taxon>
        <taxon>Terrimicrobium</taxon>
    </lineage>
</organism>
<keyword evidence="2" id="KW-1185">Reference proteome</keyword>
<dbReference type="InParanoid" id="A0A146G8B9"/>
<name>A0A146G8B9_TERSA</name>
<gene>
    <name evidence="1" type="ORF">TSACC_22380</name>
</gene>
<reference evidence="2" key="1">
    <citation type="journal article" date="2017" name="Genome Announc.">
        <title>Draft Genome Sequence of Terrimicrobium sacchariphilum NM-5T, a Facultative Anaerobic Soil Bacterium of the Class Spartobacteria.</title>
        <authorList>
            <person name="Qiu Y.L."/>
            <person name="Tourlousse D.M."/>
            <person name="Matsuura N."/>
            <person name="Ohashi A."/>
            <person name="Sekiguchi Y."/>
        </authorList>
    </citation>
    <scope>NUCLEOTIDE SEQUENCE [LARGE SCALE GENOMIC DNA]</scope>
    <source>
        <strain evidence="2">NM-5</strain>
    </source>
</reference>
<evidence type="ECO:0000313" key="1">
    <source>
        <dbReference type="EMBL" id="GAT33959.1"/>
    </source>
</evidence>
<dbReference type="AlphaFoldDB" id="A0A146G8B9"/>
<protein>
    <submittedName>
        <fullName evidence="1">Uncharacterized protein</fullName>
    </submittedName>
</protein>
<evidence type="ECO:0000313" key="2">
    <source>
        <dbReference type="Proteomes" id="UP000076023"/>
    </source>
</evidence>
<dbReference type="STRING" id="690879.TSACC_22380"/>
<dbReference type="EMBL" id="BDCO01000002">
    <property type="protein sequence ID" value="GAT33959.1"/>
    <property type="molecule type" value="Genomic_DNA"/>
</dbReference>
<accession>A0A146G8B9</accession>
<comment type="caution">
    <text evidence="1">The sequence shown here is derived from an EMBL/GenBank/DDBJ whole genome shotgun (WGS) entry which is preliminary data.</text>
</comment>
<sequence>MIRLCAIYLIVSLGSLHAAGDVLWIASAIASREGTTASALQEVEASVERDFGLGALKLEKEKKWNIAVGEGSTFEFENGFTLRIDCESMDASRYRLAVEMADSQGRLLTTTIEAAKRVPLILAGPEEKEGRQLFVVLVR</sequence>
<dbReference type="Proteomes" id="UP000076023">
    <property type="component" value="Unassembled WGS sequence"/>
</dbReference>